<dbReference type="PANTHER" id="PTHR32063">
    <property type="match status" value="1"/>
</dbReference>
<feature type="transmembrane region" description="Helical" evidence="1">
    <location>
        <begin position="151"/>
        <end position="168"/>
    </location>
</feature>
<evidence type="ECO:0000313" key="3">
    <source>
        <dbReference type="Proteomes" id="UP000029224"/>
    </source>
</evidence>
<dbReference type="GO" id="GO:0005886">
    <property type="term" value="C:plasma membrane"/>
    <property type="evidence" value="ECO:0007669"/>
    <property type="project" value="TreeGrafter"/>
</dbReference>
<evidence type="ECO:0000313" key="2">
    <source>
        <dbReference type="EMBL" id="GAL31871.1"/>
    </source>
</evidence>
<dbReference type="GO" id="GO:0042910">
    <property type="term" value="F:xenobiotic transmembrane transporter activity"/>
    <property type="evidence" value="ECO:0007669"/>
    <property type="project" value="TreeGrafter"/>
</dbReference>
<sequence>MLMPLFGVSINIITLFAFIMVLGIVVDDAIVIGESVYTEVEKNGGGVTNVVRGAQRVATPATFGVLTTIAVFVPFLFSTGPEKAFFYGLSIVVIFCLIFSLIESKLILPAHLAHTKFTPIKENSYRARFNRAFFKFINGPYKRTVSKCVEWRWSVMAGFIAILVVSAAW</sequence>
<dbReference type="Gene3D" id="1.20.1640.10">
    <property type="entry name" value="Multidrug efflux transporter AcrB transmembrane domain"/>
    <property type="match status" value="2"/>
</dbReference>
<feature type="transmembrane region" description="Helical" evidence="1">
    <location>
        <begin position="57"/>
        <end position="77"/>
    </location>
</feature>
<reference evidence="2 3" key="2">
    <citation type="submission" date="2014-09" db="EMBL/GenBank/DDBJ databases">
        <authorList>
            <consortium name="NBRP consortium"/>
            <person name="Sawabe T."/>
            <person name="Meirelles P."/>
            <person name="Nakanishi M."/>
            <person name="Sayaka M."/>
            <person name="Hattori M."/>
            <person name="Ohkuma M."/>
        </authorList>
    </citation>
    <scope>NUCLEOTIDE SEQUENCE [LARGE SCALE GENOMIC DNA]</scope>
    <source>
        <strain evidence="2 3">JCM 19240</strain>
    </source>
</reference>
<proteinExistence type="predicted"/>
<keyword evidence="1" id="KW-0812">Transmembrane</keyword>
<keyword evidence="1" id="KW-0472">Membrane</keyword>
<dbReference type="Proteomes" id="UP000029224">
    <property type="component" value="Unassembled WGS sequence"/>
</dbReference>
<evidence type="ECO:0000256" key="1">
    <source>
        <dbReference type="SAM" id="Phobius"/>
    </source>
</evidence>
<name>A0A090SVZ3_9VIBR</name>
<dbReference type="EMBL" id="BBMT01000001">
    <property type="protein sequence ID" value="GAL31871.1"/>
    <property type="molecule type" value="Genomic_DNA"/>
</dbReference>
<feature type="transmembrane region" description="Helical" evidence="1">
    <location>
        <begin position="12"/>
        <end position="37"/>
    </location>
</feature>
<accession>A0A090SVZ3</accession>
<dbReference type="Pfam" id="PF00873">
    <property type="entry name" value="ACR_tran"/>
    <property type="match status" value="1"/>
</dbReference>
<dbReference type="PRINTS" id="PR00702">
    <property type="entry name" value="ACRIFLAVINRP"/>
</dbReference>
<dbReference type="PANTHER" id="PTHR32063:SF33">
    <property type="entry name" value="RND SUPERFAMILY EFFLUX PUMP PERMEASE COMPONENT"/>
    <property type="match status" value="1"/>
</dbReference>
<keyword evidence="3" id="KW-1185">Reference proteome</keyword>
<dbReference type="SUPFAM" id="SSF82866">
    <property type="entry name" value="Multidrug efflux transporter AcrB transmembrane domain"/>
    <property type="match status" value="1"/>
</dbReference>
<organism evidence="2 3">
    <name type="scientific">Vibrio maritimus</name>
    <dbReference type="NCBI Taxonomy" id="990268"/>
    <lineage>
        <taxon>Bacteria</taxon>
        <taxon>Pseudomonadati</taxon>
        <taxon>Pseudomonadota</taxon>
        <taxon>Gammaproteobacteria</taxon>
        <taxon>Vibrionales</taxon>
        <taxon>Vibrionaceae</taxon>
        <taxon>Vibrio</taxon>
    </lineage>
</organism>
<gene>
    <name evidence="2" type="ORF">JCM19240_5302</name>
</gene>
<dbReference type="AlphaFoldDB" id="A0A090SVZ3"/>
<feature type="transmembrane region" description="Helical" evidence="1">
    <location>
        <begin position="84"/>
        <end position="102"/>
    </location>
</feature>
<comment type="caution">
    <text evidence="2">The sequence shown here is derived from an EMBL/GenBank/DDBJ whole genome shotgun (WGS) entry which is preliminary data.</text>
</comment>
<reference evidence="2 3" key="1">
    <citation type="submission" date="2014-09" db="EMBL/GenBank/DDBJ databases">
        <title>Vibrio maritimus JCM 19240. (C210) whole genome shotgun sequence.</title>
        <authorList>
            <person name="Sawabe T."/>
            <person name="Meirelles P."/>
            <person name="Nakanishi M."/>
            <person name="Sayaka M."/>
            <person name="Hattori M."/>
            <person name="Ohkuma M."/>
        </authorList>
    </citation>
    <scope>NUCLEOTIDE SEQUENCE [LARGE SCALE GENOMIC DNA]</scope>
    <source>
        <strain evidence="2 3">JCM 19240</strain>
    </source>
</reference>
<dbReference type="InterPro" id="IPR001036">
    <property type="entry name" value="Acrflvin-R"/>
</dbReference>
<keyword evidence="1" id="KW-1133">Transmembrane helix</keyword>
<protein>
    <submittedName>
        <fullName evidence="2">Acriflavin resistance protein</fullName>
    </submittedName>
</protein>